<evidence type="ECO:0000313" key="4">
    <source>
        <dbReference type="Proteomes" id="UP000178841"/>
    </source>
</evidence>
<feature type="chain" id="PRO_5009582400" evidence="2">
    <location>
        <begin position="20"/>
        <end position="121"/>
    </location>
</feature>
<accession>A0A1G2CUH3</accession>
<evidence type="ECO:0000313" key="3">
    <source>
        <dbReference type="EMBL" id="OGZ04098.1"/>
    </source>
</evidence>
<feature type="transmembrane region" description="Helical" evidence="1">
    <location>
        <begin position="41"/>
        <end position="66"/>
    </location>
</feature>
<gene>
    <name evidence="3" type="ORF">A2648_02975</name>
</gene>
<protein>
    <submittedName>
        <fullName evidence="3">Uncharacterized protein</fullName>
    </submittedName>
</protein>
<dbReference type="STRING" id="1798657.A2648_02975"/>
<feature type="transmembrane region" description="Helical" evidence="1">
    <location>
        <begin position="78"/>
        <end position="100"/>
    </location>
</feature>
<proteinExistence type="predicted"/>
<dbReference type="AlphaFoldDB" id="A0A1G2CUH3"/>
<name>A0A1G2CUH3_9BACT</name>
<dbReference type="EMBL" id="MHLH01000011">
    <property type="protein sequence ID" value="OGZ04098.1"/>
    <property type="molecule type" value="Genomic_DNA"/>
</dbReference>
<reference evidence="3 4" key="1">
    <citation type="journal article" date="2016" name="Nat. Commun.">
        <title>Thousands of microbial genomes shed light on interconnected biogeochemical processes in an aquifer system.</title>
        <authorList>
            <person name="Anantharaman K."/>
            <person name="Brown C.T."/>
            <person name="Hug L.A."/>
            <person name="Sharon I."/>
            <person name="Castelle C.J."/>
            <person name="Probst A.J."/>
            <person name="Thomas B.C."/>
            <person name="Singh A."/>
            <person name="Wilkins M.J."/>
            <person name="Karaoz U."/>
            <person name="Brodie E.L."/>
            <person name="Williams K.H."/>
            <person name="Hubbard S.S."/>
            <person name="Banfield J.F."/>
        </authorList>
    </citation>
    <scope>NUCLEOTIDE SEQUENCE [LARGE SCALE GENOMIC DNA]</scope>
</reference>
<keyword evidence="2" id="KW-0732">Signal</keyword>
<feature type="signal peptide" evidence="2">
    <location>
        <begin position="1"/>
        <end position="19"/>
    </location>
</feature>
<keyword evidence="1" id="KW-0472">Membrane</keyword>
<keyword evidence="1" id="KW-1133">Transmembrane helix</keyword>
<sequence>MKKAISLAGPFLLPLVVLAQSGATAKTAENAGTFLGRVSSIFSLLVPIFITLAVLYFFWGLIEYLMGGADKKEEGRSIMIWGIVVIFIMVSVFGIVQLLANTFGLGLGTTIQTPVVPSVPF</sequence>
<organism evidence="3 4">
    <name type="scientific">Candidatus Lloydbacteria bacterium RIFCSPHIGHO2_01_FULL_41_20</name>
    <dbReference type="NCBI Taxonomy" id="1798657"/>
    <lineage>
        <taxon>Bacteria</taxon>
        <taxon>Candidatus Lloydiibacteriota</taxon>
    </lineage>
</organism>
<dbReference type="Proteomes" id="UP000178841">
    <property type="component" value="Unassembled WGS sequence"/>
</dbReference>
<evidence type="ECO:0000256" key="2">
    <source>
        <dbReference type="SAM" id="SignalP"/>
    </source>
</evidence>
<keyword evidence="1" id="KW-0812">Transmembrane</keyword>
<evidence type="ECO:0000256" key="1">
    <source>
        <dbReference type="SAM" id="Phobius"/>
    </source>
</evidence>
<comment type="caution">
    <text evidence="3">The sequence shown here is derived from an EMBL/GenBank/DDBJ whole genome shotgun (WGS) entry which is preliminary data.</text>
</comment>